<evidence type="ECO:0000313" key="1">
    <source>
        <dbReference type="EMBL" id="VDL91825.1"/>
    </source>
</evidence>
<dbReference type="Proteomes" id="UP000275846">
    <property type="component" value="Unassembled WGS sequence"/>
</dbReference>
<reference evidence="3" key="1">
    <citation type="submission" date="2016-06" db="UniProtKB">
        <authorList>
            <consortium name="WormBaseParasite"/>
        </authorList>
    </citation>
    <scope>IDENTIFICATION</scope>
</reference>
<keyword evidence="2" id="KW-1185">Reference proteome</keyword>
<evidence type="ECO:0000313" key="3">
    <source>
        <dbReference type="WBParaSite" id="SSLN_0000561801-mRNA-1"/>
    </source>
</evidence>
<gene>
    <name evidence="1" type="ORF">SSLN_LOCUS5440</name>
</gene>
<sequence>MQSVPRLVDDEPVICPAVGARIAMITTTSCQSGLPQLQAPQSEIHARSFLPRLKVEEGIGQEKMVFCRALVSHPPADPVQGIELW</sequence>
<name>A0A183SMJ1_SCHSO</name>
<organism evidence="3">
    <name type="scientific">Schistocephalus solidus</name>
    <name type="common">Tapeworm</name>
    <dbReference type="NCBI Taxonomy" id="70667"/>
    <lineage>
        <taxon>Eukaryota</taxon>
        <taxon>Metazoa</taxon>
        <taxon>Spiralia</taxon>
        <taxon>Lophotrochozoa</taxon>
        <taxon>Platyhelminthes</taxon>
        <taxon>Cestoda</taxon>
        <taxon>Eucestoda</taxon>
        <taxon>Diphyllobothriidea</taxon>
        <taxon>Diphyllobothriidae</taxon>
        <taxon>Schistocephalus</taxon>
    </lineage>
</organism>
<accession>A0A183SMJ1</accession>
<reference evidence="1 2" key="2">
    <citation type="submission" date="2018-11" db="EMBL/GenBank/DDBJ databases">
        <authorList>
            <consortium name="Pathogen Informatics"/>
        </authorList>
    </citation>
    <scope>NUCLEOTIDE SEQUENCE [LARGE SCALE GENOMIC DNA]</scope>
    <source>
        <strain evidence="1 2">NST_G2</strain>
    </source>
</reference>
<dbReference type="WBParaSite" id="SSLN_0000561801-mRNA-1">
    <property type="protein sequence ID" value="SSLN_0000561801-mRNA-1"/>
    <property type="gene ID" value="SSLN_0000561801"/>
</dbReference>
<evidence type="ECO:0000313" key="2">
    <source>
        <dbReference type="Proteomes" id="UP000275846"/>
    </source>
</evidence>
<dbReference type="EMBL" id="UYSU01033249">
    <property type="protein sequence ID" value="VDL91825.1"/>
    <property type="molecule type" value="Genomic_DNA"/>
</dbReference>
<proteinExistence type="predicted"/>
<dbReference type="AlphaFoldDB" id="A0A183SMJ1"/>
<protein>
    <submittedName>
        <fullName evidence="1 3">Uncharacterized protein</fullName>
    </submittedName>
</protein>